<dbReference type="Gene3D" id="1.25.40.10">
    <property type="entry name" value="Tetratricopeptide repeat domain"/>
    <property type="match status" value="1"/>
</dbReference>
<dbReference type="RefSeq" id="WP_141201087.1">
    <property type="nucleotide sequence ID" value="NZ_CP041186.1"/>
</dbReference>
<gene>
    <name evidence="2" type="ORF">FIV42_29030</name>
</gene>
<feature type="transmembrane region" description="Helical" evidence="1">
    <location>
        <begin position="276"/>
        <end position="295"/>
    </location>
</feature>
<keyword evidence="1" id="KW-1133">Transmembrane helix</keyword>
<dbReference type="SUPFAM" id="SSF48452">
    <property type="entry name" value="TPR-like"/>
    <property type="match status" value="1"/>
</dbReference>
<keyword evidence="1" id="KW-0812">Transmembrane</keyword>
<keyword evidence="1" id="KW-0472">Membrane</keyword>
<feature type="transmembrane region" description="Helical" evidence="1">
    <location>
        <begin position="242"/>
        <end position="270"/>
    </location>
</feature>
<dbReference type="AlphaFoldDB" id="A0A4Y6Q264"/>
<accession>A0A5B8YDM6</accession>
<keyword evidence="3" id="KW-1185">Reference proteome</keyword>
<evidence type="ECO:0008006" key="4">
    <source>
        <dbReference type="Google" id="ProtNLM"/>
    </source>
</evidence>
<feature type="transmembrane region" description="Helical" evidence="1">
    <location>
        <begin position="197"/>
        <end position="221"/>
    </location>
</feature>
<feature type="transmembrane region" description="Helical" evidence="1">
    <location>
        <begin position="646"/>
        <end position="666"/>
    </location>
</feature>
<dbReference type="OrthoDB" id="5507619at2"/>
<dbReference type="InterPro" id="IPR011990">
    <property type="entry name" value="TPR-like_helical_dom_sf"/>
</dbReference>
<accession>A0A4Y6Q264</accession>
<dbReference type="EMBL" id="CP041186">
    <property type="protein sequence ID" value="QDG54643.1"/>
    <property type="molecule type" value="Genomic_DNA"/>
</dbReference>
<proteinExistence type="predicted"/>
<evidence type="ECO:0000313" key="3">
    <source>
        <dbReference type="Proteomes" id="UP000315995"/>
    </source>
</evidence>
<dbReference type="Proteomes" id="UP000315995">
    <property type="component" value="Chromosome"/>
</dbReference>
<protein>
    <recommendedName>
        <fullName evidence="4">Tetratricopeptide repeat protein</fullName>
    </recommendedName>
</protein>
<name>A0A4Y6Q264_PERCE</name>
<evidence type="ECO:0000313" key="2">
    <source>
        <dbReference type="EMBL" id="QDG54643.1"/>
    </source>
</evidence>
<reference evidence="2 3" key="1">
    <citation type="submission" date="2019-06" db="EMBL/GenBank/DDBJ databases">
        <title>Persicimonas caeni gen. nov., sp. nov., a predatory bacterium isolated from solar saltern.</title>
        <authorList>
            <person name="Wang S."/>
        </authorList>
    </citation>
    <scope>NUCLEOTIDE SEQUENCE [LARGE SCALE GENOMIC DNA]</scope>
    <source>
        <strain evidence="2 3">YN101</strain>
    </source>
</reference>
<organism evidence="2 3">
    <name type="scientific">Persicimonas caeni</name>
    <dbReference type="NCBI Taxonomy" id="2292766"/>
    <lineage>
        <taxon>Bacteria</taxon>
        <taxon>Deltaproteobacteria</taxon>
        <taxon>Bradymonadales</taxon>
        <taxon>Bradymonadaceae</taxon>
        <taxon>Persicimonas</taxon>
    </lineage>
</organism>
<sequence length="683" mass="74862">MNQRQTSEGGAPAVAERIGCGLAAILFVLAVLLPSASFAQDLDPEMEEALANMDADTTVYEKTPVPASSVDKVNLDVHWRLWKRVFSSGKLGIEELEALMNDAVSIGYRNLPDYATAVYSMTASKVASGELEVRDASKLYEMARKLAPDIPYPELAYSAHLARNNLGRMPAIVGSYHRGVRKGFIWLDSRMAWELKIIAFALLAAMVALLSFLLAQLLRYFGIVAYDCARFLPKGFSSNQTVILIVALVVVPGLLMRSPLVSMLILLAILSLVQRINERIVTVLLFGALIALPAIDARMSEQLTWPESASQSLMHAQYLHCDAPCAADVEDKWLEASDDPVLTYTLALTHYRQGSEKQLENVIELLEDQESWPAPMQGAVENLWGATLIAQAKPDEGIEHLEKAKKLDLTSPAAPFNLMRAYQMKNDGSAASAALDEAISVNLDSVRTHLELERRDVNSFLLVEPLAAELFVQRHRERASEQVSLVSPVWAALAGPKLPLDRAPLLGIIGVLIALASLPLYLSGRASSPCPKCGLARDPEDAPKTGNHRYCLPCYHTFVSGASLAYEARVHNERVLGRRERFQDVMRRVLSVVVPGTGHSQAGHGLGGFVITLLTAFGVFVLLRPMGIWRPPYELFSENWAAQQSIAWLLVSIGAFFALTAALRGVSPTETTNRTSNKRGIDE</sequence>
<feature type="transmembrane region" description="Helical" evidence="1">
    <location>
        <begin position="606"/>
        <end position="625"/>
    </location>
</feature>
<evidence type="ECO:0000256" key="1">
    <source>
        <dbReference type="SAM" id="Phobius"/>
    </source>
</evidence>
<feature type="transmembrane region" description="Helical" evidence="1">
    <location>
        <begin position="503"/>
        <end position="522"/>
    </location>
</feature>